<organism evidence="7 8">
    <name type="scientific">Spirodela intermedia</name>
    <name type="common">Intermediate duckweed</name>
    <dbReference type="NCBI Taxonomy" id="51605"/>
    <lineage>
        <taxon>Eukaryota</taxon>
        <taxon>Viridiplantae</taxon>
        <taxon>Streptophyta</taxon>
        <taxon>Embryophyta</taxon>
        <taxon>Tracheophyta</taxon>
        <taxon>Spermatophyta</taxon>
        <taxon>Magnoliopsida</taxon>
        <taxon>Liliopsida</taxon>
        <taxon>Araceae</taxon>
        <taxon>Lemnoideae</taxon>
        <taxon>Spirodela</taxon>
    </lineage>
</organism>
<evidence type="ECO:0000313" key="8">
    <source>
        <dbReference type="Proteomes" id="UP001189122"/>
    </source>
</evidence>
<keyword evidence="3 6" id="KW-0812">Transmembrane</keyword>
<evidence type="ECO:0000256" key="1">
    <source>
        <dbReference type="ARBA" id="ARBA00004141"/>
    </source>
</evidence>
<evidence type="ECO:0000256" key="5">
    <source>
        <dbReference type="ARBA" id="ARBA00023136"/>
    </source>
</evidence>
<dbReference type="CDD" id="cd17417">
    <property type="entry name" value="MFS_NPF5"/>
    <property type="match status" value="1"/>
</dbReference>
<name>A0ABN7E934_SPIIN</name>
<dbReference type="EMBL" id="CACRZD030000102">
    <property type="protein sequence ID" value="CAA6674362.1"/>
    <property type="molecule type" value="Genomic_DNA"/>
</dbReference>
<proteinExistence type="inferred from homology"/>
<evidence type="ECO:0008006" key="9">
    <source>
        <dbReference type="Google" id="ProtNLM"/>
    </source>
</evidence>
<dbReference type="Pfam" id="PF00854">
    <property type="entry name" value="PTR2"/>
    <property type="match status" value="1"/>
</dbReference>
<evidence type="ECO:0000313" key="7">
    <source>
        <dbReference type="EMBL" id="CAA6674362.1"/>
    </source>
</evidence>
<dbReference type="Gene3D" id="1.20.1250.20">
    <property type="entry name" value="MFS general substrate transporter like domains"/>
    <property type="match status" value="1"/>
</dbReference>
<gene>
    <name evidence="7" type="ORF">SI7747_UN020720</name>
</gene>
<feature type="transmembrane region" description="Helical" evidence="6">
    <location>
        <begin position="475"/>
        <end position="499"/>
    </location>
</feature>
<keyword evidence="4 6" id="KW-1133">Transmembrane helix</keyword>
<evidence type="ECO:0000256" key="6">
    <source>
        <dbReference type="SAM" id="Phobius"/>
    </source>
</evidence>
<dbReference type="InterPro" id="IPR044739">
    <property type="entry name" value="NRT1/PTR"/>
</dbReference>
<keyword evidence="5 6" id="KW-0472">Membrane</keyword>
<comment type="caution">
    <text evidence="7">The sequence shown here is derived from an EMBL/GenBank/DDBJ whole genome shotgun (WGS) entry which is preliminary data.</text>
</comment>
<reference evidence="8" key="1">
    <citation type="journal article" date="2020" name="Sci. Rep.">
        <title>Chromosome-scale genome assembly for the duckweed Spirodela intermedia, integrating cytogenetic maps, PacBio and Oxford Nanopore libraries.</title>
        <authorList>
            <person name="Hoang P.T.N."/>
            <person name="Fiebig A."/>
            <person name="Novak P."/>
            <person name="Macas J."/>
            <person name="Cao H.X."/>
            <person name="Stepanenko A."/>
            <person name="Chen G."/>
            <person name="Borisjuk N."/>
            <person name="Scholz U."/>
            <person name="Schubert I."/>
        </authorList>
    </citation>
    <scope>NUCLEOTIDE SEQUENCE [LARGE SCALE GENOMIC DNA]</scope>
</reference>
<feature type="transmembrane region" description="Helical" evidence="6">
    <location>
        <begin position="194"/>
        <end position="213"/>
    </location>
</feature>
<dbReference type="SUPFAM" id="SSF103473">
    <property type="entry name" value="MFS general substrate transporter"/>
    <property type="match status" value="1"/>
</dbReference>
<evidence type="ECO:0000256" key="2">
    <source>
        <dbReference type="ARBA" id="ARBA00005982"/>
    </source>
</evidence>
<accession>A0ABN7E934</accession>
<feature type="transmembrane region" description="Helical" evidence="6">
    <location>
        <begin position="349"/>
        <end position="371"/>
    </location>
</feature>
<feature type="transmembrane region" description="Helical" evidence="6">
    <location>
        <begin position="104"/>
        <end position="126"/>
    </location>
</feature>
<dbReference type="Proteomes" id="UP001189122">
    <property type="component" value="Unassembled WGS sequence"/>
</dbReference>
<feature type="transmembrane region" description="Helical" evidence="6">
    <location>
        <begin position="219"/>
        <end position="239"/>
    </location>
</feature>
<keyword evidence="8" id="KW-1185">Reference proteome</keyword>
<sequence length="554" mass="60153">MGTRAEDAPLPIEGVVDHLGQPIFSRGAAGGWPSAAFIIGAEVSEHFAYYGISMNLISYLTRDFLESTASAAANMNTWSGVSLMLPLLGGFIGDYFLGRYRTTVISSLLYVLGLSMLVASAVAPSLRPPECGSGSGSRESCLPSQFQTAFFFSALYLVAVAQAGHKACTQAFGVDQFDGDDPEECRSRSSFFNWLYFGICSGTASTVLLMSYVQDNIGWGLGFGLPCASMAVSLALFLAGTRTYRYCASPGKNPVAQLAGADCNFSSSRRGPPHEEAKEALLHHLLLPHGFPLCRSAGEEEGVAEGPRAVLRLLPIGVTCLLYAVVLAQPSTFFTKQGSTMDRRITPSFLVPPAALQSFISLSVLAFVPIYDRLFVPITRAFTGRASGLTMLQRIGVGMVFSIFAVAIAAKVETKRLQTARDLGLVDLPGVAIPMSLWWLVPQYVLFGVSSVFTVVGLQEFFYDQVPVSMRSLGFALYMSIFSVGSFISGFFILVIQKVSAWWGEDWFSDNLNRAHLDYFYWLLAALSSVELLLYLYLARSFVYKQRKKGSGAA</sequence>
<dbReference type="InterPro" id="IPR036259">
    <property type="entry name" value="MFS_trans_sf"/>
</dbReference>
<feature type="transmembrane region" description="Helical" evidence="6">
    <location>
        <begin position="77"/>
        <end position="97"/>
    </location>
</feature>
<feature type="transmembrane region" description="Helical" evidence="6">
    <location>
        <begin position="146"/>
        <end position="164"/>
    </location>
</feature>
<dbReference type="InterPro" id="IPR000109">
    <property type="entry name" value="POT_fam"/>
</dbReference>
<evidence type="ECO:0000256" key="4">
    <source>
        <dbReference type="ARBA" id="ARBA00022989"/>
    </source>
</evidence>
<comment type="subcellular location">
    <subcellularLocation>
        <location evidence="1">Membrane</location>
        <topology evidence="1">Multi-pass membrane protein</topology>
    </subcellularLocation>
</comment>
<comment type="similarity">
    <text evidence="2">Belongs to the major facilitator superfamily. Proton-dependent oligopeptide transporter (POT/PTR) (TC 2.A.17) family.</text>
</comment>
<dbReference type="PANTHER" id="PTHR11654">
    <property type="entry name" value="OLIGOPEPTIDE TRANSPORTER-RELATED"/>
    <property type="match status" value="1"/>
</dbReference>
<feature type="transmembrane region" description="Helical" evidence="6">
    <location>
        <begin position="391"/>
        <end position="410"/>
    </location>
</feature>
<evidence type="ECO:0000256" key="3">
    <source>
        <dbReference type="ARBA" id="ARBA00022692"/>
    </source>
</evidence>
<feature type="transmembrane region" description="Helical" evidence="6">
    <location>
        <begin position="445"/>
        <end position="463"/>
    </location>
</feature>
<feature type="transmembrane region" description="Helical" evidence="6">
    <location>
        <begin position="422"/>
        <end position="439"/>
    </location>
</feature>
<feature type="transmembrane region" description="Helical" evidence="6">
    <location>
        <begin position="519"/>
        <end position="539"/>
    </location>
</feature>
<protein>
    <recommendedName>
        <fullName evidence="9">Protein NRT1/ PTR FAMILY 5.10</fullName>
    </recommendedName>
</protein>